<comment type="caution">
    <text evidence="2">The sequence shown here is derived from an EMBL/GenBank/DDBJ whole genome shotgun (WGS) entry which is preliminary data.</text>
</comment>
<accession>A0A2S3R0D5</accession>
<sequence>MMRKASCVIRSTFLSILLGFSSISYGQTGSADIETWQQWQTVGEARLSWFVFDIYDSKLVTPNGEFEVNADVTPHPLALEIRYLRDISREDLLSATEEQWQKMGITAKKPWRDSLELIFPNIKKGDKLTYITDGEKGRLLFIRHDSDKAEVAGDVADQELNDAFLAIWLSPKTQYPSLRAKLIGWNQ</sequence>
<protein>
    <recommendedName>
        <fullName evidence="1">Chalcone isomerase domain-containing protein</fullName>
    </recommendedName>
</protein>
<dbReference type="EMBL" id="PDGH01000112">
    <property type="protein sequence ID" value="POB45940.1"/>
    <property type="molecule type" value="Genomic_DNA"/>
</dbReference>
<dbReference type="InterPro" id="IPR016087">
    <property type="entry name" value="Chalcone_isomerase"/>
</dbReference>
<evidence type="ECO:0000259" key="1">
    <source>
        <dbReference type="Pfam" id="PF16036"/>
    </source>
</evidence>
<evidence type="ECO:0000313" key="3">
    <source>
        <dbReference type="Proteomes" id="UP000237466"/>
    </source>
</evidence>
<proteinExistence type="predicted"/>
<organism evidence="2 3">
    <name type="scientific">Vibrio vulnificus</name>
    <dbReference type="NCBI Taxonomy" id="672"/>
    <lineage>
        <taxon>Bacteria</taxon>
        <taxon>Pseudomonadati</taxon>
        <taxon>Pseudomonadota</taxon>
        <taxon>Gammaproteobacteria</taxon>
        <taxon>Vibrionales</taxon>
        <taxon>Vibrionaceae</taxon>
        <taxon>Vibrio</taxon>
    </lineage>
</organism>
<name>A0A2S3R0D5_VIBVL</name>
<gene>
    <name evidence="2" type="ORF">CRN52_15590</name>
</gene>
<dbReference type="Pfam" id="PF16036">
    <property type="entry name" value="Chalcone_3"/>
    <property type="match status" value="1"/>
</dbReference>
<feature type="domain" description="Chalcone isomerase" evidence="1">
    <location>
        <begin position="49"/>
        <end position="184"/>
    </location>
</feature>
<evidence type="ECO:0000313" key="2">
    <source>
        <dbReference type="EMBL" id="POB45940.1"/>
    </source>
</evidence>
<dbReference type="KEGG" id="vvl:VV93_v1c12530"/>
<dbReference type="RefSeq" id="WP_011150012.1">
    <property type="nucleotide sequence ID" value="NZ_AP026552.1"/>
</dbReference>
<reference evidence="2 3" key="1">
    <citation type="journal article" date="2018" name="Front. Microbiol.">
        <title>Phylogeny of Vibrio vulnificus from the Analysis of the Core-Genome: Implications for Intra-Species Taxonomy.</title>
        <authorList>
            <person name="Roig F.J."/>
            <person name="Gonzalez-Candelas F."/>
            <person name="Sanjuan E."/>
            <person name="Fouz B."/>
            <person name="Feil E.J."/>
            <person name="Llorens C."/>
            <person name="Baker-Austin C."/>
            <person name="Oliver J.D."/>
            <person name="Danin-Poleg Y."/>
            <person name="Gibas C.J."/>
            <person name="Kashi Y."/>
            <person name="Gulig P.A."/>
            <person name="Morrison S.S."/>
            <person name="Amaro C."/>
        </authorList>
    </citation>
    <scope>NUCLEOTIDE SEQUENCE [LARGE SCALE GENOMIC DNA]</scope>
    <source>
        <strain evidence="2 3">CECT4608</strain>
    </source>
</reference>
<dbReference type="Proteomes" id="UP000237466">
    <property type="component" value="Unassembled WGS sequence"/>
</dbReference>
<dbReference type="AlphaFoldDB" id="A0A2S3R0D5"/>